<feature type="region of interest" description="Disordered" evidence="1">
    <location>
        <begin position="1"/>
        <end position="23"/>
    </location>
</feature>
<evidence type="ECO:0000313" key="3">
    <source>
        <dbReference type="WBParaSite" id="HCON_00151120-00001"/>
    </source>
</evidence>
<name>A0A7I4YVW2_HAECO</name>
<organism evidence="2 3">
    <name type="scientific">Haemonchus contortus</name>
    <name type="common">Barber pole worm</name>
    <dbReference type="NCBI Taxonomy" id="6289"/>
    <lineage>
        <taxon>Eukaryota</taxon>
        <taxon>Metazoa</taxon>
        <taxon>Ecdysozoa</taxon>
        <taxon>Nematoda</taxon>
        <taxon>Chromadorea</taxon>
        <taxon>Rhabditida</taxon>
        <taxon>Rhabditina</taxon>
        <taxon>Rhabditomorpha</taxon>
        <taxon>Strongyloidea</taxon>
        <taxon>Trichostrongylidae</taxon>
        <taxon>Haemonchus</taxon>
    </lineage>
</organism>
<dbReference type="Proteomes" id="UP000025227">
    <property type="component" value="Unplaced"/>
</dbReference>
<evidence type="ECO:0000313" key="2">
    <source>
        <dbReference type="Proteomes" id="UP000025227"/>
    </source>
</evidence>
<accession>A0A7I4YVW2</accession>
<evidence type="ECO:0000256" key="1">
    <source>
        <dbReference type="SAM" id="MobiDB-lite"/>
    </source>
</evidence>
<dbReference type="AlphaFoldDB" id="A0A7I4YVW2"/>
<reference evidence="3" key="1">
    <citation type="submission" date="2020-12" db="UniProtKB">
        <authorList>
            <consortium name="WormBaseParasite"/>
        </authorList>
    </citation>
    <scope>IDENTIFICATION</scope>
    <source>
        <strain evidence="3">MHco3</strain>
    </source>
</reference>
<dbReference type="OrthoDB" id="5818039at2759"/>
<protein>
    <submittedName>
        <fullName evidence="3">Uncharacterized protein</fullName>
    </submittedName>
</protein>
<sequence>MLRLRRYDSTPSSNNPRRLRVDSKLQEKELEASYVNQGRLYKGDHILFKVAAGDSNAKIGPRRMAEKLHIGNQEMEWNEQDERLSEFIMSIRIIHGNSQFQKLSHSRTWKPTGEQIYSE</sequence>
<dbReference type="WBParaSite" id="HCON_00151120-00001">
    <property type="protein sequence ID" value="HCON_00151120-00001"/>
    <property type="gene ID" value="HCON_00151120"/>
</dbReference>
<keyword evidence="2" id="KW-1185">Reference proteome</keyword>
<proteinExistence type="predicted"/>